<dbReference type="Gene3D" id="3.30.559.10">
    <property type="entry name" value="Chloramphenicol acetyltransferase-like domain"/>
    <property type="match status" value="2"/>
</dbReference>
<dbReference type="AlphaFoldDB" id="A0A1E5VKJ7"/>
<dbReference type="Pfam" id="PF02458">
    <property type="entry name" value="Transferase"/>
    <property type="match status" value="1"/>
</dbReference>
<dbReference type="InterPro" id="IPR023213">
    <property type="entry name" value="CAT-like_dom_sf"/>
</dbReference>
<dbReference type="STRING" id="888268.A0A1E5VKJ7"/>
<dbReference type="PANTHER" id="PTHR31896">
    <property type="entry name" value="FAMILY REGULATORY PROTEIN, PUTATIVE (AFU_ORTHOLOGUE AFUA_3G14730)-RELATED"/>
    <property type="match status" value="1"/>
</dbReference>
<evidence type="ECO:0000256" key="2">
    <source>
        <dbReference type="SAM" id="SignalP"/>
    </source>
</evidence>
<name>A0A1E5VKJ7_9POAL</name>
<feature type="signal peptide" evidence="2">
    <location>
        <begin position="1"/>
        <end position="26"/>
    </location>
</feature>
<dbReference type="GO" id="GO:0016747">
    <property type="term" value="F:acyltransferase activity, transferring groups other than amino-acyl groups"/>
    <property type="evidence" value="ECO:0007669"/>
    <property type="project" value="UniProtKB-ARBA"/>
</dbReference>
<dbReference type="EMBL" id="LWDX02036742">
    <property type="protein sequence ID" value="OEL25650.1"/>
    <property type="molecule type" value="Genomic_DNA"/>
</dbReference>
<dbReference type="OrthoDB" id="686691at2759"/>
<reference evidence="3 4" key="1">
    <citation type="submission" date="2016-09" db="EMBL/GenBank/DDBJ databases">
        <title>The draft genome of Dichanthelium oligosanthes: A C3 panicoid grass species.</title>
        <authorList>
            <person name="Studer A.J."/>
            <person name="Schnable J.C."/>
            <person name="Brutnell T.P."/>
        </authorList>
    </citation>
    <scope>NUCLEOTIDE SEQUENCE [LARGE SCALE GENOMIC DNA]</scope>
    <source>
        <strain evidence="4">cv. Kellogg 1175</strain>
        <tissue evidence="3">Leaf</tissue>
    </source>
</reference>
<organism evidence="3 4">
    <name type="scientific">Dichanthelium oligosanthes</name>
    <dbReference type="NCBI Taxonomy" id="888268"/>
    <lineage>
        <taxon>Eukaryota</taxon>
        <taxon>Viridiplantae</taxon>
        <taxon>Streptophyta</taxon>
        <taxon>Embryophyta</taxon>
        <taxon>Tracheophyta</taxon>
        <taxon>Spermatophyta</taxon>
        <taxon>Magnoliopsida</taxon>
        <taxon>Liliopsida</taxon>
        <taxon>Poales</taxon>
        <taxon>Poaceae</taxon>
        <taxon>PACMAD clade</taxon>
        <taxon>Panicoideae</taxon>
        <taxon>Panicodae</taxon>
        <taxon>Paniceae</taxon>
        <taxon>Dichantheliinae</taxon>
        <taxon>Dichanthelium</taxon>
    </lineage>
</organism>
<feature type="chain" id="PRO_5009188206" description="Acetyltransferase" evidence="2">
    <location>
        <begin position="27"/>
        <end position="178"/>
    </location>
</feature>
<evidence type="ECO:0000313" key="3">
    <source>
        <dbReference type="EMBL" id="OEL25650.1"/>
    </source>
</evidence>
<sequence length="178" mass="19207">MAGRATASISFLQALLAHLWRAVCRARRLLPEQSTSYSVIGRVHRAGEIEKNGVGWAAWLLNRTVASFDEARMRDFLERWVQEPAFTYTAGSPPSSSGAALFTGSSPRFDMLGNDFVWGKPLAVRGGAGNNLDGIATVFEGSDKGGSMSLEVRLTPDVLDRLVADEEFMDAVTLPASG</sequence>
<comment type="caution">
    <text evidence="3">The sequence shown here is derived from an EMBL/GenBank/DDBJ whole genome shotgun (WGS) entry which is preliminary data.</text>
</comment>
<dbReference type="PANTHER" id="PTHR31896:SF9">
    <property type="entry name" value="OS08G0111500 PROTEIN"/>
    <property type="match status" value="1"/>
</dbReference>
<evidence type="ECO:0008006" key="5">
    <source>
        <dbReference type="Google" id="ProtNLM"/>
    </source>
</evidence>
<proteinExistence type="predicted"/>
<evidence type="ECO:0000256" key="1">
    <source>
        <dbReference type="ARBA" id="ARBA00022679"/>
    </source>
</evidence>
<protein>
    <recommendedName>
        <fullName evidence="5">Acetyltransferase</fullName>
    </recommendedName>
</protein>
<dbReference type="InterPro" id="IPR051283">
    <property type="entry name" value="Sec_Metabolite_Acyltrans"/>
</dbReference>
<gene>
    <name evidence="3" type="ORF">BAE44_0013326</name>
</gene>
<evidence type="ECO:0000313" key="4">
    <source>
        <dbReference type="Proteomes" id="UP000095767"/>
    </source>
</evidence>
<dbReference type="Proteomes" id="UP000095767">
    <property type="component" value="Unassembled WGS sequence"/>
</dbReference>
<keyword evidence="1" id="KW-0808">Transferase</keyword>
<accession>A0A1E5VKJ7</accession>
<keyword evidence="2" id="KW-0732">Signal</keyword>
<keyword evidence="4" id="KW-1185">Reference proteome</keyword>